<keyword evidence="12" id="KW-1185">Reference proteome</keyword>
<feature type="transmembrane region" description="Helical" evidence="8">
    <location>
        <begin position="452"/>
        <end position="472"/>
    </location>
</feature>
<feature type="transmembrane region" description="Helical" evidence="8">
    <location>
        <begin position="148"/>
        <end position="168"/>
    </location>
</feature>
<evidence type="ECO:0000256" key="5">
    <source>
        <dbReference type="ARBA" id="ARBA00022692"/>
    </source>
</evidence>
<evidence type="ECO:0000256" key="4">
    <source>
        <dbReference type="ARBA" id="ARBA00022475"/>
    </source>
</evidence>
<dbReference type="GO" id="GO:0022857">
    <property type="term" value="F:transmembrane transporter activity"/>
    <property type="evidence" value="ECO:0007669"/>
    <property type="project" value="InterPro"/>
</dbReference>
<feature type="transmembrane region" description="Helical" evidence="8">
    <location>
        <begin position="189"/>
        <end position="215"/>
    </location>
</feature>
<dbReference type="PANTHER" id="PTHR30047">
    <property type="entry name" value="HIGH-AFFINITY CHOLINE TRANSPORT PROTEIN-RELATED"/>
    <property type="match status" value="1"/>
</dbReference>
<keyword evidence="6 8" id="KW-1133">Transmembrane helix</keyword>
<comment type="caution">
    <text evidence="9">The sequence shown here is derived from an EMBL/GenBank/DDBJ whole genome shotgun (WGS) entry which is preliminary data.</text>
</comment>
<gene>
    <name evidence="9" type="ORF">BV912_11065</name>
    <name evidence="10" type="ORF">BV913_05055</name>
</gene>
<dbReference type="STRING" id="1931275.BV914_07840"/>
<proteinExistence type="inferred from homology"/>
<evidence type="ECO:0000256" key="2">
    <source>
        <dbReference type="ARBA" id="ARBA00005658"/>
    </source>
</evidence>
<feature type="transmembrane region" description="Helical" evidence="8">
    <location>
        <begin position="416"/>
        <end position="440"/>
    </location>
</feature>
<feature type="transmembrane region" description="Helical" evidence="8">
    <location>
        <begin position="12"/>
        <end position="31"/>
    </location>
</feature>
<feature type="transmembrane region" description="Helical" evidence="8">
    <location>
        <begin position="478"/>
        <end position="498"/>
    </location>
</feature>
<evidence type="ECO:0000256" key="8">
    <source>
        <dbReference type="SAM" id="Phobius"/>
    </source>
</evidence>
<evidence type="ECO:0000256" key="1">
    <source>
        <dbReference type="ARBA" id="ARBA00004651"/>
    </source>
</evidence>
<keyword evidence="7 8" id="KW-0472">Membrane</keyword>
<evidence type="ECO:0000313" key="12">
    <source>
        <dbReference type="Proteomes" id="UP000193346"/>
    </source>
</evidence>
<protein>
    <submittedName>
        <fullName evidence="9">Glycine/betaine ABC transporter</fullName>
    </submittedName>
</protein>
<dbReference type="AlphaFoldDB" id="A0A1X3DBZ3"/>
<dbReference type="EMBL" id="MTAB01000034">
    <property type="protein sequence ID" value="OSI17423.1"/>
    <property type="molecule type" value="Genomic_DNA"/>
</dbReference>
<feature type="transmembrane region" description="Helical" evidence="8">
    <location>
        <begin position="91"/>
        <end position="113"/>
    </location>
</feature>
<dbReference type="OrthoDB" id="9775735at2"/>
<evidence type="ECO:0000256" key="3">
    <source>
        <dbReference type="ARBA" id="ARBA00022448"/>
    </source>
</evidence>
<dbReference type="Proteomes" id="UP000193346">
    <property type="component" value="Unassembled WGS sequence"/>
</dbReference>
<dbReference type="RefSeq" id="WP_054598898.1">
    <property type="nucleotide sequence ID" value="NZ_CP091509.1"/>
</dbReference>
<feature type="transmembrane region" description="Helical" evidence="8">
    <location>
        <begin position="51"/>
        <end position="71"/>
    </location>
</feature>
<evidence type="ECO:0000313" key="10">
    <source>
        <dbReference type="EMBL" id="OSI35402.1"/>
    </source>
</evidence>
<keyword evidence="3" id="KW-0813">Transport</keyword>
<sequence>MSAKENPPVKRPPYFLWTALLVGLMAVTAVVKPALLTNTVADVGKFFYLKFDWLIMWLPLLACAVGLSVALSPRFGNIRLGGKDAEPEYSFFSWMNMLFTAGIGVGIVFFGPIEALWHYFHSPIGVKMEGLTDSQQVENAMSLALHVWGIPAWSLYMIAGLVMAYFTYQHKTECTPAAPLQYAFKHKKWAVPLGMVVTAMAILAIAMSVSSSIAMATAQIASGLGIITGESFNNIGWKTLILVVLASLYTLGAVLPINKGMKFLGDWTVYLSIVLLLFVFLVGPTHYFLSTMVVSIGNILTKTVHHSFQLYMFHNRDWMVWYPMAYWVWWVTWAPFVGVFLAKISKGRTLRQFVFASVMVPAGFIVIWFSVFSGFSLLDTVEGSGRLAEIGNKGDYEGAFYYLLNMLPLSDFTKPLTVILFLGFIVTTVTSAAISLGIMTSNDGRSENKFRAVVWSIFATLIGYAVIVTGKIEGIKAVGSFAGFPFVFVMYLWFAALWRQLNRDVPHRFKDYSEKE</sequence>
<evidence type="ECO:0000313" key="9">
    <source>
        <dbReference type="EMBL" id="OSI17423.1"/>
    </source>
</evidence>
<organism evidence="9 11">
    <name type="scientific">Neisseria dumasiana</name>
    <dbReference type="NCBI Taxonomy" id="1931275"/>
    <lineage>
        <taxon>Bacteria</taxon>
        <taxon>Pseudomonadati</taxon>
        <taxon>Pseudomonadota</taxon>
        <taxon>Betaproteobacteria</taxon>
        <taxon>Neisseriales</taxon>
        <taxon>Neisseriaceae</taxon>
        <taxon>Neisseria</taxon>
    </lineage>
</organism>
<dbReference type="EMBL" id="MTAC01000010">
    <property type="protein sequence ID" value="OSI35402.1"/>
    <property type="molecule type" value="Genomic_DNA"/>
</dbReference>
<feature type="transmembrane region" description="Helical" evidence="8">
    <location>
        <begin position="235"/>
        <end position="255"/>
    </location>
</feature>
<dbReference type="Proteomes" id="UP000193303">
    <property type="component" value="Unassembled WGS sequence"/>
</dbReference>
<reference evidence="11" key="1">
    <citation type="submission" date="2017-01" db="EMBL/GenBank/DDBJ databases">
        <authorList>
            <person name="Mah S.A."/>
            <person name="Swanson W.J."/>
            <person name="Moy G.W."/>
            <person name="Vacquier V.D."/>
        </authorList>
    </citation>
    <scope>NUCLEOTIDE SEQUENCE [LARGE SCALE GENOMIC DNA]</scope>
    <source>
        <strain evidence="11">124861</strain>
    </source>
</reference>
<feature type="transmembrane region" description="Helical" evidence="8">
    <location>
        <begin position="320"/>
        <end position="341"/>
    </location>
</feature>
<accession>A0A1X3DBZ3</accession>
<dbReference type="Pfam" id="PF02028">
    <property type="entry name" value="BCCT"/>
    <property type="match status" value="1"/>
</dbReference>
<comment type="similarity">
    <text evidence="2">Belongs to the BCCT transporter (TC 2.A.15) family.</text>
</comment>
<dbReference type="GO" id="GO:0005886">
    <property type="term" value="C:plasma membrane"/>
    <property type="evidence" value="ECO:0007669"/>
    <property type="project" value="UniProtKB-SubCell"/>
</dbReference>
<evidence type="ECO:0000256" key="6">
    <source>
        <dbReference type="ARBA" id="ARBA00022989"/>
    </source>
</evidence>
<keyword evidence="5 8" id="KW-0812">Transmembrane</keyword>
<dbReference type="PANTHER" id="PTHR30047:SF7">
    <property type="entry name" value="HIGH-AFFINITY CHOLINE TRANSPORT PROTEIN"/>
    <property type="match status" value="1"/>
</dbReference>
<name>A0A1X3DBZ3_9NEIS</name>
<keyword evidence="4" id="KW-1003">Cell membrane</keyword>
<evidence type="ECO:0000256" key="7">
    <source>
        <dbReference type="ARBA" id="ARBA00023136"/>
    </source>
</evidence>
<comment type="subcellular location">
    <subcellularLocation>
        <location evidence="1">Cell membrane</location>
        <topology evidence="1">Multi-pass membrane protein</topology>
    </subcellularLocation>
</comment>
<reference evidence="9 12" key="2">
    <citation type="submission" date="2017-01" db="EMBL/GenBank/DDBJ databases">
        <authorList>
            <person name="Wolfgang W.J."/>
            <person name="Cole J."/>
            <person name="Wroblewski D."/>
            <person name="Mcginnis J."/>
            <person name="Musser K.A."/>
        </authorList>
    </citation>
    <scope>NUCLEOTIDE SEQUENCE</scope>
    <source>
        <strain evidence="9">124861</strain>
        <strain evidence="10 12">93087</strain>
    </source>
</reference>
<feature type="transmembrane region" description="Helical" evidence="8">
    <location>
        <begin position="267"/>
        <end position="289"/>
    </location>
</feature>
<feature type="transmembrane region" description="Helical" evidence="8">
    <location>
        <begin position="353"/>
        <end position="378"/>
    </location>
</feature>
<dbReference type="InterPro" id="IPR000060">
    <property type="entry name" value="BCCT_transptr"/>
</dbReference>
<evidence type="ECO:0000313" key="11">
    <source>
        <dbReference type="Proteomes" id="UP000193303"/>
    </source>
</evidence>